<evidence type="ECO:0000313" key="2">
    <source>
        <dbReference type="Proteomes" id="UP000356253"/>
    </source>
</evidence>
<evidence type="ECO:0000313" key="1">
    <source>
        <dbReference type="EMBL" id="VVU99504.1"/>
    </source>
</evidence>
<proteinExistence type="predicted"/>
<protein>
    <submittedName>
        <fullName evidence="1">Sensor protein SrrB</fullName>
        <ecNumber evidence="1">2.7.13.3</ecNumber>
    </submittedName>
</protein>
<dbReference type="EC" id="2.7.13.3" evidence="1"/>
<keyword evidence="2" id="KW-1185">Reference proteome</keyword>
<keyword evidence="1" id="KW-0808">Transferase</keyword>
<organism evidence="1 2">
    <name type="scientific">Mesonia oceanica</name>
    <dbReference type="NCBI Taxonomy" id="2687242"/>
    <lineage>
        <taxon>Bacteria</taxon>
        <taxon>Pseudomonadati</taxon>
        <taxon>Bacteroidota</taxon>
        <taxon>Flavobacteriia</taxon>
        <taxon>Flavobacteriales</taxon>
        <taxon>Flavobacteriaceae</taxon>
        <taxon>Mesonia</taxon>
    </lineage>
</organism>
<reference evidence="1" key="1">
    <citation type="submission" date="2019-09" db="EMBL/GenBank/DDBJ databases">
        <authorList>
            <person name="Rodrigo-Torres L."/>
            <person name="Arahal R. D."/>
            <person name="Lucena T."/>
        </authorList>
    </citation>
    <scope>NUCLEOTIDE SEQUENCE</scope>
    <source>
        <strain evidence="1">ISS653</strain>
    </source>
</reference>
<dbReference type="Proteomes" id="UP000356253">
    <property type="component" value="Unassembled WGS sequence"/>
</dbReference>
<gene>
    <name evidence="1" type="primary">srrB</name>
    <name evidence="1" type="ORF">FVB9532_00758</name>
</gene>
<sequence length="464" mass="53220">MKPKITWLVFISIIAFIALSGIQGYLIYNTYTLKSNAFIENTRSKILSIDYDQELDSIVDTWQEDLKNQIADYKNKRTTQKEMLDWLQQKADSLNKDYYRIYQEQLTGKKLGYSVNYKKNIVSVVIFDNTNDTIFPIGEKETFKLFGNDFPNSKANSVSVTRTFSQYDYIDQTKGDITTQHYNLEIKFKDLMYIEDKNNIVFKQMLGLLIGSLFLFLVMLGLFYYSLKSLITQKKLSTVKTDFINNITHELKTPLATLGIATKSLKNQQILNKPEALENSLAIIERQNERIQKLIDQVMTNSLTAEHLNLKLQSLEIISFLKQLSEDFRISVTDKQLSLEASFQQEPVYVAIDKFYFSTAILNVLDNAVKYSKGEVDISLSTSTDKGFFILKIKDQGIGIPKAAQHYLFDKFYRVSQGNLQSNQGLGLGLYYTQQIILAHGGVLKVESEKGKGSTFIIKIPMER</sequence>
<comment type="caution">
    <text evidence="1">The sequence shown here is derived from an EMBL/GenBank/DDBJ whole genome shotgun (WGS) entry which is preliminary data.</text>
</comment>
<dbReference type="EMBL" id="CABVMM010000002">
    <property type="protein sequence ID" value="VVU99504.1"/>
    <property type="molecule type" value="Genomic_DNA"/>
</dbReference>
<name>A0AC61Y4V7_9FLAO</name>
<accession>A0AC61Y4V7</accession>